<feature type="chain" id="PRO_5043340334" evidence="1">
    <location>
        <begin position="23"/>
        <end position="243"/>
    </location>
</feature>
<keyword evidence="3" id="KW-1185">Reference proteome</keyword>
<dbReference type="GO" id="GO:0033627">
    <property type="term" value="P:cell adhesion mediated by integrin"/>
    <property type="evidence" value="ECO:0007669"/>
    <property type="project" value="TreeGrafter"/>
</dbReference>
<accession>A0AAW1IV54</accession>
<organism evidence="2 3">
    <name type="scientific">Popillia japonica</name>
    <name type="common">Japanese beetle</name>
    <dbReference type="NCBI Taxonomy" id="7064"/>
    <lineage>
        <taxon>Eukaryota</taxon>
        <taxon>Metazoa</taxon>
        <taxon>Ecdysozoa</taxon>
        <taxon>Arthropoda</taxon>
        <taxon>Hexapoda</taxon>
        <taxon>Insecta</taxon>
        <taxon>Pterygota</taxon>
        <taxon>Neoptera</taxon>
        <taxon>Endopterygota</taxon>
        <taxon>Coleoptera</taxon>
        <taxon>Polyphaga</taxon>
        <taxon>Scarabaeiformia</taxon>
        <taxon>Scarabaeidae</taxon>
        <taxon>Rutelinae</taxon>
        <taxon>Popillia</taxon>
    </lineage>
</organism>
<gene>
    <name evidence="2" type="ORF">QE152_g33933</name>
</gene>
<keyword evidence="1" id="KW-0732">Signal</keyword>
<name>A0AAW1IV54_POPJA</name>
<proteinExistence type="predicted"/>
<sequence>MLQTRVIIILLIVLNIFHETTAYIFDVNYSYKYSTKKTVYSSVFLQQNKKDFRFLAGAPKTDNILICNTTVCKSFAFSSQNEAGFEMLGAAIAAGNTVGDPTYICAPHYIVLPSFRINGRCFALHENFKPIYSLDNRLQQVKAYNGSYEFYYAQGQVGFSAKYVEDNEFLLGAPGVLSWKGTVIKHTDLNIKNILQPEKVAEKNSYLGYAIEFGEYYFGGRKRRCAIGGAPRGDNLLGQVSLI</sequence>
<evidence type="ECO:0000256" key="1">
    <source>
        <dbReference type="SAM" id="SignalP"/>
    </source>
</evidence>
<dbReference type="Gene3D" id="2.130.10.130">
    <property type="entry name" value="Integrin alpha, N-terminal"/>
    <property type="match status" value="1"/>
</dbReference>
<evidence type="ECO:0000313" key="2">
    <source>
        <dbReference type="EMBL" id="KAK9693852.1"/>
    </source>
</evidence>
<dbReference type="Proteomes" id="UP001458880">
    <property type="component" value="Unassembled WGS sequence"/>
</dbReference>
<dbReference type="EMBL" id="JASPKY010000530">
    <property type="protein sequence ID" value="KAK9693852.1"/>
    <property type="molecule type" value="Genomic_DNA"/>
</dbReference>
<dbReference type="PANTHER" id="PTHR23220:SF83">
    <property type="entry name" value="INTEGRIN ALPHA-PS3-RELATED"/>
    <property type="match status" value="1"/>
</dbReference>
<protein>
    <submittedName>
        <fullName evidence="2">Uncharacterized protein</fullName>
    </submittedName>
</protein>
<dbReference type="AlphaFoldDB" id="A0AAW1IV54"/>
<dbReference type="GO" id="GO:0005178">
    <property type="term" value="F:integrin binding"/>
    <property type="evidence" value="ECO:0007669"/>
    <property type="project" value="TreeGrafter"/>
</dbReference>
<dbReference type="GO" id="GO:0007229">
    <property type="term" value="P:integrin-mediated signaling pathway"/>
    <property type="evidence" value="ECO:0007669"/>
    <property type="project" value="TreeGrafter"/>
</dbReference>
<dbReference type="GO" id="GO:0009897">
    <property type="term" value="C:external side of plasma membrane"/>
    <property type="evidence" value="ECO:0007669"/>
    <property type="project" value="TreeGrafter"/>
</dbReference>
<dbReference type="GO" id="GO:0098609">
    <property type="term" value="P:cell-cell adhesion"/>
    <property type="evidence" value="ECO:0007669"/>
    <property type="project" value="TreeGrafter"/>
</dbReference>
<dbReference type="GO" id="GO:0008305">
    <property type="term" value="C:integrin complex"/>
    <property type="evidence" value="ECO:0007669"/>
    <property type="project" value="TreeGrafter"/>
</dbReference>
<dbReference type="GO" id="GO:0007160">
    <property type="term" value="P:cell-matrix adhesion"/>
    <property type="evidence" value="ECO:0007669"/>
    <property type="project" value="TreeGrafter"/>
</dbReference>
<evidence type="ECO:0000313" key="3">
    <source>
        <dbReference type="Proteomes" id="UP001458880"/>
    </source>
</evidence>
<comment type="caution">
    <text evidence="2">The sequence shown here is derived from an EMBL/GenBank/DDBJ whole genome shotgun (WGS) entry which is preliminary data.</text>
</comment>
<feature type="signal peptide" evidence="1">
    <location>
        <begin position="1"/>
        <end position="22"/>
    </location>
</feature>
<dbReference type="SUPFAM" id="SSF69318">
    <property type="entry name" value="Integrin alpha N-terminal domain"/>
    <property type="match status" value="1"/>
</dbReference>
<dbReference type="InterPro" id="IPR028994">
    <property type="entry name" value="Integrin_alpha_N"/>
</dbReference>
<reference evidence="2 3" key="1">
    <citation type="journal article" date="2024" name="BMC Genomics">
        <title>De novo assembly and annotation of Popillia japonica's genome with initial clues to its potential as an invasive pest.</title>
        <authorList>
            <person name="Cucini C."/>
            <person name="Boschi S."/>
            <person name="Funari R."/>
            <person name="Cardaioli E."/>
            <person name="Iannotti N."/>
            <person name="Marturano G."/>
            <person name="Paoli F."/>
            <person name="Bruttini M."/>
            <person name="Carapelli A."/>
            <person name="Frati F."/>
            <person name="Nardi F."/>
        </authorList>
    </citation>
    <scope>NUCLEOTIDE SEQUENCE [LARGE SCALE GENOMIC DNA]</scope>
    <source>
        <strain evidence="2">DMR45628</strain>
    </source>
</reference>
<dbReference type="PANTHER" id="PTHR23220">
    <property type="entry name" value="INTEGRIN ALPHA"/>
    <property type="match status" value="1"/>
</dbReference>